<dbReference type="AlphaFoldDB" id="A0A0M6YI27"/>
<protein>
    <recommendedName>
        <fullName evidence="4">DUF1127 domain-containing protein</fullName>
    </recommendedName>
</protein>
<feature type="compositionally biased region" description="Basic and acidic residues" evidence="1">
    <location>
        <begin position="43"/>
        <end position="56"/>
    </location>
</feature>
<accession>A0A0M6YI27</accession>
<dbReference type="RefSeq" id="WP_055085200.1">
    <property type="nucleotide sequence ID" value="NZ_CXSU01000012.1"/>
</dbReference>
<organism evidence="2 3">
    <name type="scientific">Jannaschia donghaensis</name>
    <dbReference type="NCBI Taxonomy" id="420998"/>
    <lineage>
        <taxon>Bacteria</taxon>
        <taxon>Pseudomonadati</taxon>
        <taxon>Pseudomonadota</taxon>
        <taxon>Alphaproteobacteria</taxon>
        <taxon>Rhodobacterales</taxon>
        <taxon>Roseobacteraceae</taxon>
        <taxon>Jannaschia</taxon>
    </lineage>
</organism>
<dbReference type="Proteomes" id="UP000049222">
    <property type="component" value="Unassembled WGS sequence"/>
</dbReference>
<keyword evidence="3" id="KW-1185">Reference proteome</keyword>
<dbReference type="EMBL" id="CXSU01000012">
    <property type="protein sequence ID" value="CTQ50018.1"/>
    <property type="molecule type" value="Genomic_DNA"/>
</dbReference>
<evidence type="ECO:0000313" key="3">
    <source>
        <dbReference type="Proteomes" id="UP000049222"/>
    </source>
</evidence>
<proteinExistence type="predicted"/>
<gene>
    <name evidence="2" type="ORF">JDO7802_02035</name>
</gene>
<reference evidence="2 3" key="1">
    <citation type="submission" date="2015-07" db="EMBL/GenBank/DDBJ databases">
        <authorList>
            <person name="Noorani M."/>
        </authorList>
    </citation>
    <scope>NUCLEOTIDE SEQUENCE [LARGE SCALE GENOMIC DNA]</scope>
    <source>
        <strain evidence="2 3">CECT 7802</strain>
    </source>
</reference>
<evidence type="ECO:0008006" key="4">
    <source>
        <dbReference type="Google" id="ProtNLM"/>
    </source>
</evidence>
<sequence>MTALRLSPPPTPTLIDDAIDRHGATRVLWAALRALLRPTARPPDLRDLPDRLRRDIGLPPHPAAPSDLHRRFRL</sequence>
<feature type="region of interest" description="Disordered" evidence="1">
    <location>
        <begin position="40"/>
        <end position="74"/>
    </location>
</feature>
<evidence type="ECO:0000313" key="2">
    <source>
        <dbReference type="EMBL" id="CTQ50018.1"/>
    </source>
</evidence>
<evidence type="ECO:0000256" key="1">
    <source>
        <dbReference type="SAM" id="MobiDB-lite"/>
    </source>
</evidence>
<name>A0A0M6YI27_9RHOB</name>
<dbReference type="STRING" id="420998.JDO7802_02035"/>